<gene>
    <name evidence="1" type="ORF">C0V82_10565</name>
</gene>
<dbReference type="Proteomes" id="UP000234752">
    <property type="component" value="Chromosome eg_1"/>
</dbReference>
<name>A0A2K9NBX3_9PROT</name>
<reference evidence="1 2" key="1">
    <citation type="submission" date="2017-12" db="EMBL/GenBank/DDBJ databases">
        <title>Genomes of bacteria within cyanobacterial aggregates.</title>
        <authorList>
            <person name="Cai H."/>
        </authorList>
    </citation>
    <scope>NUCLEOTIDE SEQUENCE [LARGE SCALE GENOMIC DNA]</scope>
    <source>
        <strain evidence="1 2">TH16</strain>
    </source>
</reference>
<dbReference type="EMBL" id="CP025611">
    <property type="protein sequence ID" value="AUN30631.1"/>
    <property type="molecule type" value="Genomic_DNA"/>
</dbReference>
<dbReference type="OrthoDB" id="7307838at2"/>
<dbReference type="AlphaFoldDB" id="A0A2K9NBX3"/>
<proteinExistence type="predicted"/>
<organism evidence="1 2">
    <name type="scientific">Niveispirillum cyanobacteriorum</name>
    <dbReference type="NCBI Taxonomy" id="1612173"/>
    <lineage>
        <taxon>Bacteria</taxon>
        <taxon>Pseudomonadati</taxon>
        <taxon>Pseudomonadota</taxon>
        <taxon>Alphaproteobacteria</taxon>
        <taxon>Rhodospirillales</taxon>
        <taxon>Azospirillaceae</taxon>
        <taxon>Niveispirillum</taxon>
    </lineage>
</organism>
<sequence length="185" mass="20135">MGGITTPALMVLSHSGVGNSLISSADRLVGTTNTAKDLLGITKSKRRKKERQVLEAEQAADSADLAARQTADIEDLQQRNTLAAQRIQAESEIDDRRRRRDLRQETGSLRAALGAQGISSADGSGEALILGRERAAAEARNDAARLDALKLAGLSEEETALKRRNLLDLTRQQERQRLERLARGL</sequence>
<keyword evidence="2" id="KW-1185">Reference proteome</keyword>
<evidence type="ECO:0000313" key="1">
    <source>
        <dbReference type="EMBL" id="AUN30631.1"/>
    </source>
</evidence>
<dbReference type="KEGG" id="ncb:C0V82_10565"/>
<dbReference type="RefSeq" id="WP_102112310.1">
    <property type="nucleotide sequence ID" value="NZ_BMGN01000002.1"/>
</dbReference>
<accession>A0A2K9NBX3</accession>
<evidence type="ECO:0000313" key="2">
    <source>
        <dbReference type="Proteomes" id="UP000234752"/>
    </source>
</evidence>
<protein>
    <submittedName>
        <fullName evidence="1">Uncharacterized protein</fullName>
    </submittedName>
</protein>